<dbReference type="AlphaFoldDB" id="A0A2G8KLS1"/>
<dbReference type="OrthoDB" id="408631at2759"/>
<keyword evidence="3" id="KW-1185">Reference proteome</keyword>
<feature type="domain" description="Alpha/beta hydrolase fold-3" evidence="1">
    <location>
        <begin position="89"/>
        <end position="150"/>
    </location>
</feature>
<evidence type="ECO:0000313" key="2">
    <source>
        <dbReference type="EMBL" id="PIK48956.1"/>
    </source>
</evidence>
<dbReference type="GO" id="GO:0016787">
    <property type="term" value="F:hydrolase activity"/>
    <property type="evidence" value="ECO:0007669"/>
    <property type="project" value="UniProtKB-KW"/>
</dbReference>
<dbReference type="EMBL" id="MRZV01000490">
    <property type="protein sequence ID" value="PIK48956.1"/>
    <property type="molecule type" value="Genomic_DNA"/>
</dbReference>
<dbReference type="Pfam" id="PF07859">
    <property type="entry name" value="Abhydrolase_3"/>
    <property type="match status" value="1"/>
</dbReference>
<name>A0A2G8KLS1_STIJA</name>
<dbReference type="InterPro" id="IPR013094">
    <property type="entry name" value="AB_hydrolase_3"/>
</dbReference>
<dbReference type="InterPro" id="IPR029058">
    <property type="entry name" value="AB_hydrolase_fold"/>
</dbReference>
<dbReference type="Proteomes" id="UP000230750">
    <property type="component" value="Unassembled WGS sequence"/>
</dbReference>
<dbReference type="STRING" id="307972.A0A2G8KLS1"/>
<protein>
    <submittedName>
        <fullName evidence="2">Putative neutral cholesterol ester hydrolase 1</fullName>
    </submittedName>
</protein>
<sequence length="176" mass="20245">MGLWDGGPLPRKQIATYLSYHMFGKYDGHFIDSVTADSHMPPGWSLSDEFNDRYHHSLIPTELKHPQYYDDASVFVQGDENAWNKHKKWAIDPRSNPLNRQNFTGLAPALIITCGFDSLRDEGIFYGQALSKADVDVEWKHYEGAFHGIMYLGPTMEFKLGRQMQTDVIEFLSERL</sequence>
<keyword evidence="2" id="KW-0378">Hydrolase</keyword>
<organism evidence="2 3">
    <name type="scientific">Stichopus japonicus</name>
    <name type="common">Sea cucumber</name>
    <dbReference type="NCBI Taxonomy" id="307972"/>
    <lineage>
        <taxon>Eukaryota</taxon>
        <taxon>Metazoa</taxon>
        <taxon>Echinodermata</taxon>
        <taxon>Eleutherozoa</taxon>
        <taxon>Echinozoa</taxon>
        <taxon>Holothuroidea</taxon>
        <taxon>Aspidochirotacea</taxon>
        <taxon>Aspidochirotida</taxon>
        <taxon>Stichopodidae</taxon>
        <taxon>Apostichopus</taxon>
    </lineage>
</organism>
<evidence type="ECO:0000313" key="3">
    <source>
        <dbReference type="Proteomes" id="UP000230750"/>
    </source>
</evidence>
<dbReference type="Gene3D" id="3.40.50.1820">
    <property type="entry name" value="alpha/beta hydrolase"/>
    <property type="match status" value="1"/>
</dbReference>
<dbReference type="SUPFAM" id="SSF53474">
    <property type="entry name" value="alpha/beta-Hydrolases"/>
    <property type="match status" value="1"/>
</dbReference>
<gene>
    <name evidence="2" type="ORF">BSL78_14169</name>
</gene>
<reference evidence="2 3" key="1">
    <citation type="journal article" date="2017" name="PLoS Biol.">
        <title>The sea cucumber genome provides insights into morphological evolution and visceral regeneration.</title>
        <authorList>
            <person name="Zhang X."/>
            <person name="Sun L."/>
            <person name="Yuan J."/>
            <person name="Sun Y."/>
            <person name="Gao Y."/>
            <person name="Zhang L."/>
            <person name="Li S."/>
            <person name="Dai H."/>
            <person name="Hamel J.F."/>
            <person name="Liu C."/>
            <person name="Yu Y."/>
            <person name="Liu S."/>
            <person name="Lin W."/>
            <person name="Guo K."/>
            <person name="Jin S."/>
            <person name="Xu P."/>
            <person name="Storey K.B."/>
            <person name="Huan P."/>
            <person name="Zhang T."/>
            <person name="Zhou Y."/>
            <person name="Zhang J."/>
            <person name="Lin C."/>
            <person name="Li X."/>
            <person name="Xing L."/>
            <person name="Huo D."/>
            <person name="Sun M."/>
            <person name="Wang L."/>
            <person name="Mercier A."/>
            <person name="Li F."/>
            <person name="Yang H."/>
            <person name="Xiang J."/>
        </authorList>
    </citation>
    <scope>NUCLEOTIDE SEQUENCE [LARGE SCALE GENOMIC DNA]</scope>
    <source>
        <strain evidence="2">Shaxun</strain>
        <tissue evidence="2">Muscle</tissue>
    </source>
</reference>
<accession>A0A2G8KLS1</accession>
<evidence type="ECO:0000259" key="1">
    <source>
        <dbReference type="Pfam" id="PF07859"/>
    </source>
</evidence>
<comment type="caution">
    <text evidence="2">The sequence shown here is derived from an EMBL/GenBank/DDBJ whole genome shotgun (WGS) entry which is preliminary data.</text>
</comment>
<proteinExistence type="predicted"/>